<proteinExistence type="predicted"/>
<feature type="non-terminal residue" evidence="1">
    <location>
        <position position="1"/>
    </location>
</feature>
<name>A0ABN8IHQ2_9NEOP</name>
<dbReference type="InterPro" id="IPR036397">
    <property type="entry name" value="RNaseH_sf"/>
</dbReference>
<keyword evidence="2" id="KW-1185">Reference proteome</keyword>
<dbReference type="Proteomes" id="UP000837857">
    <property type="component" value="Chromosome 23"/>
</dbReference>
<organism evidence="1 2">
    <name type="scientific">Iphiclides podalirius</name>
    <name type="common">scarce swallowtail</name>
    <dbReference type="NCBI Taxonomy" id="110791"/>
    <lineage>
        <taxon>Eukaryota</taxon>
        <taxon>Metazoa</taxon>
        <taxon>Ecdysozoa</taxon>
        <taxon>Arthropoda</taxon>
        <taxon>Hexapoda</taxon>
        <taxon>Insecta</taxon>
        <taxon>Pterygota</taxon>
        <taxon>Neoptera</taxon>
        <taxon>Endopterygota</taxon>
        <taxon>Lepidoptera</taxon>
        <taxon>Glossata</taxon>
        <taxon>Ditrysia</taxon>
        <taxon>Papilionoidea</taxon>
        <taxon>Papilionidae</taxon>
        <taxon>Papilioninae</taxon>
        <taxon>Iphiclides</taxon>
    </lineage>
</organism>
<evidence type="ECO:0000313" key="1">
    <source>
        <dbReference type="EMBL" id="CAH2056406.1"/>
    </source>
</evidence>
<evidence type="ECO:0000313" key="2">
    <source>
        <dbReference type="Proteomes" id="UP000837857"/>
    </source>
</evidence>
<reference evidence="1" key="1">
    <citation type="submission" date="2022-03" db="EMBL/GenBank/DDBJ databases">
        <authorList>
            <person name="Martin H S."/>
        </authorList>
    </citation>
    <scope>NUCLEOTIDE SEQUENCE</scope>
</reference>
<sequence>MGGEKPSIGSDFTPMHDNAYSQEDKKWLLQENIQVALSWLVQTLDLNPIEHARDILQKILKNLDSLSTTQQLRTY</sequence>
<accession>A0ABN8IHQ2</accession>
<dbReference type="EMBL" id="OW152835">
    <property type="protein sequence ID" value="CAH2056406.1"/>
    <property type="molecule type" value="Genomic_DNA"/>
</dbReference>
<protein>
    <submittedName>
        <fullName evidence="1">Uncharacterized protein</fullName>
    </submittedName>
</protein>
<gene>
    <name evidence="1" type="ORF">IPOD504_LOCUS9631</name>
</gene>
<dbReference type="Gene3D" id="3.30.420.10">
    <property type="entry name" value="Ribonuclease H-like superfamily/Ribonuclease H"/>
    <property type="match status" value="1"/>
</dbReference>